<organism evidence="1 2">
    <name type="scientific">Actinomyces ruminicola</name>
    <dbReference type="NCBI Taxonomy" id="332524"/>
    <lineage>
        <taxon>Bacteria</taxon>
        <taxon>Bacillati</taxon>
        <taxon>Actinomycetota</taxon>
        <taxon>Actinomycetes</taxon>
        <taxon>Actinomycetales</taxon>
        <taxon>Actinomycetaceae</taxon>
        <taxon>Actinomyces</taxon>
    </lineage>
</organism>
<evidence type="ECO:0000313" key="2">
    <source>
        <dbReference type="Proteomes" id="UP000198541"/>
    </source>
</evidence>
<proteinExistence type="predicted"/>
<dbReference type="AlphaFoldDB" id="A0A1H0E5V8"/>
<sequence>MDRCLSALETGRAARGTPLAAHNAGPMGTPQTLLAAASSPEVRRLSIVDCTGMVHYDNTRSSNGEWTRPERAVAVLTELRSRPGDSAGRLARVDSLAVRAEMLKAVPLVHEGIAHARRLAGTRPVRSKADVLGQIAERSKRWGQTGQPGLE</sequence>
<gene>
    <name evidence="1" type="ORF">SAMN05216355_11418</name>
</gene>
<name>A0A1H0E5V8_9ACTO</name>
<evidence type="ECO:0000313" key="1">
    <source>
        <dbReference type="EMBL" id="SDN77827.1"/>
    </source>
</evidence>
<protein>
    <submittedName>
        <fullName evidence="1">Uncharacterized protein</fullName>
    </submittedName>
</protein>
<dbReference type="InterPro" id="IPR027417">
    <property type="entry name" value="P-loop_NTPase"/>
</dbReference>
<dbReference type="Gene3D" id="3.40.50.300">
    <property type="entry name" value="P-loop containing nucleotide triphosphate hydrolases"/>
    <property type="match status" value="1"/>
</dbReference>
<keyword evidence="2" id="KW-1185">Reference proteome</keyword>
<accession>A0A1H0E5V8</accession>
<dbReference type="Proteomes" id="UP000198541">
    <property type="component" value="Unassembled WGS sequence"/>
</dbReference>
<reference evidence="2" key="1">
    <citation type="submission" date="2016-10" db="EMBL/GenBank/DDBJ databases">
        <authorList>
            <person name="Varghese N."/>
            <person name="Submissions S."/>
        </authorList>
    </citation>
    <scope>NUCLEOTIDE SEQUENCE [LARGE SCALE GENOMIC DNA]</scope>
    <source>
        <strain evidence="2">DSM 27982</strain>
    </source>
</reference>
<dbReference type="EMBL" id="FNIM01000014">
    <property type="protein sequence ID" value="SDN77827.1"/>
    <property type="molecule type" value="Genomic_DNA"/>
</dbReference>